<evidence type="ECO:0000313" key="2">
    <source>
        <dbReference type="EMBL" id="ODQ48164.1"/>
    </source>
</evidence>
<keyword evidence="3" id="KW-1185">Reference proteome</keyword>
<name>A0A1E3NPX4_9ASCO</name>
<feature type="compositionally biased region" description="Basic and acidic residues" evidence="1">
    <location>
        <begin position="284"/>
        <end position="294"/>
    </location>
</feature>
<sequence>MTQISDMSASHVRKELQQQSLTAQGSGAELHKSSHGASFNSMDTLSTASVSFPVLPLEGEGAGRAKTLEPLVAGKHIQTLEATGNNQVSGKSTETDCYTEANAPPSLKLPKRFSISKTDTQPGLPQDNTPGNMPSANGTPFPERQLYYLNALGQGSPEYHQQARALQPAYQQTFYNPQNGTLVTLPMSAPPLSYPNAVSATTAAPQPQQQPVVLMPVRPQTYYTRAANGQLVPVAVPTLSTIPAVCNMAANSQQTLQRNTTSDSTPFEETSPRKKQKTSAHPSPEIKKAEELQRQHIQRQTLLYPKLHQEVQSPNVSDIYQTNNESALAGSEDEHVEEDGVENSIKLEATNHAETCSTMGDTPIMVTGQDAEDKQPKLQKITGTVSLGAFTYKYSQTLSGDPIKDRELFDCLTDNAWKSCMAKR</sequence>
<gene>
    <name evidence="2" type="ORF">PICMEDRAFT_63005</name>
</gene>
<proteinExistence type="predicted"/>
<dbReference type="EMBL" id="KV454002">
    <property type="protein sequence ID" value="ODQ48164.1"/>
    <property type="molecule type" value="Genomic_DNA"/>
</dbReference>
<evidence type="ECO:0000313" key="3">
    <source>
        <dbReference type="Proteomes" id="UP000094455"/>
    </source>
</evidence>
<dbReference type="GeneID" id="30180157"/>
<feature type="compositionally biased region" description="Polar residues" evidence="1">
    <location>
        <begin position="115"/>
        <end position="136"/>
    </location>
</feature>
<feature type="compositionally biased region" description="Polar residues" evidence="1">
    <location>
        <begin position="254"/>
        <end position="268"/>
    </location>
</feature>
<accession>A0A1E3NPX4</accession>
<protein>
    <submittedName>
        <fullName evidence="2">Uncharacterized protein</fullName>
    </submittedName>
</protein>
<dbReference type="RefSeq" id="XP_019019277.1">
    <property type="nucleotide sequence ID" value="XM_019163470.1"/>
</dbReference>
<feature type="region of interest" description="Disordered" evidence="1">
    <location>
        <begin position="99"/>
        <end position="136"/>
    </location>
</feature>
<dbReference type="Proteomes" id="UP000094455">
    <property type="component" value="Unassembled WGS sequence"/>
</dbReference>
<dbReference type="OrthoDB" id="3996466at2759"/>
<organism evidence="2 3">
    <name type="scientific">Pichia membranifaciens NRRL Y-2026</name>
    <dbReference type="NCBI Taxonomy" id="763406"/>
    <lineage>
        <taxon>Eukaryota</taxon>
        <taxon>Fungi</taxon>
        <taxon>Dikarya</taxon>
        <taxon>Ascomycota</taxon>
        <taxon>Saccharomycotina</taxon>
        <taxon>Pichiomycetes</taxon>
        <taxon>Pichiales</taxon>
        <taxon>Pichiaceae</taxon>
        <taxon>Pichia</taxon>
    </lineage>
</organism>
<feature type="region of interest" description="Disordered" evidence="1">
    <location>
        <begin position="1"/>
        <end position="39"/>
    </location>
</feature>
<feature type="region of interest" description="Disordered" evidence="1">
    <location>
        <begin position="254"/>
        <end position="294"/>
    </location>
</feature>
<dbReference type="AlphaFoldDB" id="A0A1E3NPX4"/>
<evidence type="ECO:0000256" key="1">
    <source>
        <dbReference type="SAM" id="MobiDB-lite"/>
    </source>
</evidence>
<reference evidence="2 3" key="1">
    <citation type="journal article" date="2016" name="Proc. Natl. Acad. Sci. U.S.A.">
        <title>Comparative genomics of biotechnologically important yeasts.</title>
        <authorList>
            <person name="Riley R."/>
            <person name="Haridas S."/>
            <person name="Wolfe K.H."/>
            <person name="Lopes M.R."/>
            <person name="Hittinger C.T."/>
            <person name="Goeker M."/>
            <person name="Salamov A.A."/>
            <person name="Wisecaver J.H."/>
            <person name="Long T.M."/>
            <person name="Calvey C.H."/>
            <person name="Aerts A.L."/>
            <person name="Barry K.W."/>
            <person name="Choi C."/>
            <person name="Clum A."/>
            <person name="Coughlan A.Y."/>
            <person name="Deshpande S."/>
            <person name="Douglass A.P."/>
            <person name="Hanson S.J."/>
            <person name="Klenk H.-P."/>
            <person name="LaButti K.M."/>
            <person name="Lapidus A."/>
            <person name="Lindquist E.A."/>
            <person name="Lipzen A.M."/>
            <person name="Meier-Kolthoff J.P."/>
            <person name="Ohm R.A."/>
            <person name="Otillar R.P."/>
            <person name="Pangilinan J.L."/>
            <person name="Peng Y."/>
            <person name="Rokas A."/>
            <person name="Rosa C.A."/>
            <person name="Scheuner C."/>
            <person name="Sibirny A.A."/>
            <person name="Slot J.C."/>
            <person name="Stielow J.B."/>
            <person name="Sun H."/>
            <person name="Kurtzman C.P."/>
            <person name="Blackwell M."/>
            <person name="Grigoriev I.V."/>
            <person name="Jeffries T.W."/>
        </authorList>
    </citation>
    <scope>NUCLEOTIDE SEQUENCE [LARGE SCALE GENOMIC DNA]</scope>
    <source>
        <strain evidence="2 3">NRRL Y-2026</strain>
    </source>
</reference>